<evidence type="ECO:0000256" key="1">
    <source>
        <dbReference type="SAM" id="MobiDB-lite"/>
    </source>
</evidence>
<keyword evidence="3" id="KW-0695">RNA-directed DNA polymerase</keyword>
<keyword evidence="3" id="KW-0548">Nucleotidyltransferase</keyword>
<dbReference type="Gene3D" id="3.30.420.10">
    <property type="entry name" value="Ribonuclease H-like superfamily/Ribonuclease H"/>
    <property type="match status" value="2"/>
</dbReference>
<evidence type="ECO:0000259" key="2">
    <source>
        <dbReference type="PROSITE" id="PS50994"/>
    </source>
</evidence>
<dbReference type="EMBL" id="BKCJ010004579">
    <property type="protein sequence ID" value="GEU61895.1"/>
    <property type="molecule type" value="Genomic_DNA"/>
</dbReference>
<dbReference type="InterPro" id="IPR036397">
    <property type="entry name" value="RNaseH_sf"/>
</dbReference>
<protein>
    <submittedName>
        <fullName evidence="3">Reverse transcriptase domain-containing protein</fullName>
    </submittedName>
</protein>
<proteinExistence type="predicted"/>
<feature type="compositionally biased region" description="Basic residues" evidence="1">
    <location>
        <begin position="22"/>
        <end position="31"/>
    </location>
</feature>
<dbReference type="InterPro" id="IPR052160">
    <property type="entry name" value="Gypsy_RT_Integrase-like"/>
</dbReference>
<dbReference type="AlphaFoldDB" id="A0A6L2LP51"/>
<name>A0A6L2LP51_TANCI</name>
<dbReference type="InterPro" id="IPR021109">
    <property type="entry name" value="Peptidase_aspartic_dom_sf"/>
</dbReference>
<gene>
    <name evidence="3" type="ORF">Tci_033873</name>
</gene>
<keyword evidence="3" id="KW-0808">Transferase</keyword>
<organism evidence="3">
    <name type="scientific">Tanacetum cinerariifolium</name>
    <name type="common">Dalmatian daisy</name>
    <name type="synonym">Chrysanthemum cinerariifolium</name>
    <dbReference type="NCBI Taxonomy" id="118510"/>
    <lineage>
        <taxon>Eukaryota</taxon>
        <taxon>Viridiplantae</taxon>
        <taxon>Streptophyta</taxon>
        <taxon>Embryophyta</taxon>
        <taxon>Tracheophyta</taxon>
        <taxon>Spermatophyta</taxon>
        <taxon>Magnoliopsida</taxon>
        <taxon>eudicotyledons</taxon>
        <taxon>Gunneridae</taxon>
        <taxon>Pentapetalae</taxon>
        <taxon>asterids</taxon>
        <taxon>campanulids</taxon>
        <taxon>Asterales</taxon>
        <taxon>Asteraceae</taxon>
        <taxon>Asteroideae</taxon>
        <taxon>Anthemideae</taxon>
        <taxon>Anthemidinae</taxon>
        <taxon>Tanacetum</taxon>
    </lineage>
</organism>
<dbReference type="Gene3D" id="2.40.70.10">
    <property type="entry name" value="Acid Proteases"/>
    <property type="match status" value="1"/>
</dbReference>
<reference evidence="3" key="1">
    <citation type="journal article" date="2019" name="Sci. Rep.">
        <title>Draft genome of Tanacetum cinerariifolium, the natural source of mosquito coil.</title>
        <authorList>
            <person name="Yamashiro T."/>
            <person name="Shiraishi A."/>
            <person name="Satake H."/>
            <person name="Nakayama K."/>
        </authorList>
    </citation>
    <scope>NUCLEOTIDE SEQUENCE</scope>
</reference>
<dbReference type="SUPFAM" id="SSF53098">
    <property type="entry name" value="Ribonuclease H-like"/>
    <property type="match status" value="1"/>
</dbReference>
<feature type="compositionally biased region" description="Polar residues" evidence="1">
    <location>
        <begin position="1"/>
        <end position="18"/>
    </location>
</feature>
<feature type="region of interest" description="Disordered" evidence="1">
    <location>
        <begin position="1"/>
        <end position="38"/>
    </location>
</feature>
<dbReference type="Pfam" id="PF03732">
    <property type="entry name" value="Retrotrans_gag"/>
    <property type="match status" value="1"/>
</dbReference>
<comment type="caution">
    <text evidence="3">The sequence shown here is derived from an EMBL/GenBank/DDBJ whole genome shotgun (WGS) entry which is preliminary data.</text>
</comment>
<accession>A0A6L2LP51</accession>
<dbReference type="Pfam" id="PF00665">
    <property type="entry name" value="rve"/>
    <property type="match status" value="1"/>
</dbReference>
<sequence length="1185" mass="135038">MQTRSSSKFVGEPSTNPISTNPKRRNRRRSKPRVEPFSLEENPIVTMADQRTMAELLRAPTEGYAVAIVVPPILAEHFELKHSLINLVTLKQFFGFEKEDPPAHIRYFNKDDLVSNFINHFFPPSKTTNLRNEISNFPQKFEETFSEAWDRFKDLIHACSHHVFIELHQLDTFYNGLNPSDQDSLNSAADDNLLKRSAHDVLKIIENKSKVRDSRNKPIVSQVKASNVNSSEIASVVASCPATDGNTFSGYQDNIQEYVSAAAVNYNQENTGFHPQNQINNVKNELRSDMSNQANELRNMMASIFQKNTASTSGSRSLPSNTIANPRGDLKAITTRSGVSYDGPPIPPPFSSLPKVVEWVPEVTKDTVQPSTKNIQPSVVQTQVPIDVPVVAPKPKPTIPYPSRVTKQKLREKDDNLALKFIEIFRKLHFDLNFAYTLLHMPKFSLMFKSLLNNKEKLFDLAMTPVNENCSAVILKKFPEKLGDPGKFLIPCDFLELDECLALAYLGASINLMPLFIWKKLSLPELTPTRMILELADRSTTRLAGIAEAVFVKVGKFNFPTDFVVVDYVVDHRVSLILWRSFLRIGRALIDVYGEELTLLVDDEAITFKVGQTSKYSYNDAESINRIDVIDVACDFILEEIEACLTSKSIPPGINDTDFDLEEDIRLLGKLLNDDPSSSPLPLKKFNVEEIKTVKSSNDEPPELELKELPSHLEYTFLEGTDKLPIIISKELKDEEKSALLKVLKSHGWAIAWKISDIKGIDPRFYTHKILIEDDFKPAVQHQRRVNPKIHEVIKKEVIKLFDAELIYPISNSPWVSPIYCVPKKGGMIVIKKEDNELIPTRHVPKIPLLQEFNVIIRDKKGAENLAADHLSRLDNPHQDELEKKEIIETFHLETLSMIAFRGDSSTPWFANIANYHAENFIVKKMSSQQKKKFFKDPTIYHDAHDLVTRCNACQHQGKISQKDEMPQNAIQVCEIFDVWGIDFMGPFPSFRGNKYILVAVDYLSKWVEAKALPTNDARVVVKFLKSLFARFGTPRAIISDRSENRASWSDKLDDALWAFRTAFKTSIGCTPYKLVYGKGFHLPMELEHKAHWALKHCNFDLKTAGDHRKVQLNELNELRDQAYENSLIYKEKTKKIHDSKIKTAALTLDCPNFEASRAYGFFYRPLELLSFARLYMGIRYPRSY</sequence>
<feature type="domain" description="Integrase catalytic" evidence="2">
    <location>
        <begin position="963"/>
        <end position="1048"/>
    </location>
</feature>
<dbReference type="GO" id="GO:0003964">
    <property type="term" value="F:RNA-directed DNA polymerase activity"/>
    <property type="evidence" value="ECO:0007669"/>
    <property type="project" value="UniProtKB-KW"/>
</dbReference>
<evidence type="ECO:0000313" key="3">
    <source>
        <dbReference type="EMBL" id="GEU61895.1"/>
    </source>
</evidence>
<dbReference type="GO" id="GO:0015074">
    <property type="term" value="P:DNA integration"/>
    <property type="evidence" value="ECO:0007669"/>
    <property type="project" value="InterPro"/>
</dbReference>
<dbReference type="InterPro" id="IPR043502">
    <property type="entry name" value="DNA/RNA_pol_sf"/>
</dbReference>
<dbReference type="InterPro" id="IPR012337">
    <property type="entry name" value="RNaseH-like_sf"/>
</dbReference>
<dbReference type="InterPro" id="IPR005162">
    <property type="entry name" value="Retrotrans_gag_dom"/>
</dbReference>
<dbReference type="GO" id="GO:0003676">
    <property type="term" value="F:nucleic acid binding"/>
    <property type="evidence" value="ECO:0007669"/>
    <property type="project" value="InterPro"/>
</dbReference>
<dbReference type="PROSITE" id="PS50994">
    <property type="entry name" value="INTEGRASE"/>
    <property type="match status" value="1"/>
</dbReference>
<dbReference type="Gene3D" id="3.10.10.10">
    <property type="entry name" value="HIV Type 1 Reverse Transcriptase, subunit A, domain 1"/>
    <property type="match status" value="1"/>
</dbReference>
<dbReference type="SUPFAM" id="SSF56672">
    <property type="entry name" value="DNA/RNA polymerases"/>
    <property type="match status" value="1"/>
</dbReference>
<dbReference type="PANTHER" id="PTHR47266">
    <property type="entry name" value="ENDONUCLEASE-RELATED"/>
    <property type="match status" value="1"/>
</dbReference>
<dbReference type="InterPro" id="IPR001584">
    <property type="entry name" value="Integrase_cat-core"/>
</dbReference>